<evidence type="ECO:0000256" key="1">
    <source>
        <dbReference type="SAM" id="MobiDB-lite"/>
    </source>
</evidence>
<dbReference type="InParanoid" id="E5A4Q4"/>
<proteinExistence type="predicted"/>
<evidence type="ECO:0000313" key="3">
    <source>
        <dbReference type="Proteomes" id="UP000002668"/>
    </source>
</evidence>
<organism evidence="3">
    <name type="scientific">Leptosphaeria maculans (strain JN3 / isolate v23.1.3 / race Av1-4-5-6-7-8)</name>
    <name type="common">Blackleg fungus</name>
    <name type="synonym">Phoma lingam</name>
    <dbReference type="NCBI Taxonomy" id="985895"/>
    <lineage>
        <taxon>Eukaryota</taxon>
        <taxon>Fungi</taxon>
        <taxon>Dikarya</taxon>
        <taxon>Ascomycota</taxon>
        <taxon>Pezizomycotina</taxon>
        <taxon>Dothideomycetes</taxon>
        <taxon>Pleosporomycetidae</taxon>
        <taxon>Pleosporales</taxon>
        <taxon>Pleosporineae</taxon>
        <taxon>Leptosphaeriaceae</taxon>
        <taxon>Plenodomus</taxon>
        <taxon>Plenodomus lingam/Leptosphaeria maculans species complex</taxon>
    </lineage>
</organism>
<dbReference type="VEuPathDB" id="FungiDB:LEMA_P078410.1"/>
<name>E5A4Q4_LEPMJ</name>
<keyword evidence="3" id="KW-1185">Reference proteome</keyword>
<dbReference type="Proteomes" id="UP000002668">
    <property type="component" value="Genome"/>
</dbReference>
<dbReference type="AlphaFoldDB" id="E5A4Q4"/>
<sequence>MGVDASIDRACCAWRVATTDLGIGMKIQVSKYVDRCVLYMEGNRQRNQIVAPALPYVCVCQLPPHHPCPRDATLCHQLQPRHHQEHQHRQHQHQAPTPDDGIADTRLFISTPTIAFTFSRFISTTTATYAHLQLSPIGNASAVQLSLLNRPFSNTQSTSTT</sequence>
<evidence type="ECO:0000313" key="2">
    <source>
        <dbReference type="EMBL" id="CBX98602.1"/>
    </source>
</evidence>
<protein>
    <submittedName>
        <fullName evidence="2">Predicted protein</fullName>
    </submittedName>
</protein>
<dbReference type="EMBL" id="FP929134">
    <property type="protein sequence ID" value="CBX98602.1"/>
    <property type="molecule type" value="Genomic_DNA"/>
</dbReference>
<gene>
    <name evidence="2" type="ORF">LEMA_P078410.1</name>
</gene>
<accession>E5A4Q4</accession>
<dbReference type="HOGENOM" id="CLU_1644023_0_0_1"/>
<feature type="region of interest" description="Disordered" evidence="1">
    <location>
        <begin position="79"/>
        <end position="102"/>
    </location>
</feature>
<reference evidence="3" key="1">
    <citation type="journal article" date="2011" name="Nat. Commun.">
        <title>Effector diversification within compartments of the Leptosphaeria maculans genome affected by Repeat-Induced Point mutations.</title>
        <authorList>
            <person name="Rouxel T."/>
            <person name="Grandaubert J."/>
            <person name="Hane J.K."/>
            <person name="Hoede C."/>
            <person name="van de Wouw A.P."/>
            <person name="Couloux A."/>
            <person name="Dominguez V."/>
            <person name="Anthouard V."/>
            <person name="Bally P."/>
            <person name="Bourras S."/>
            <person name="Cozijnsen A.J."/>
            <person name="Ciuffetti L.M."/>
            <person name="Degrave A."/>
            <person name="Dilmaghani A."/>
            <person name="Duret L."/>
            <person name="Fudal I."/>
            <person name="Goodwin S.B."/>
            <person name="Gout L."/>
            <person name="Glaser N."/>
            <person name="Linglin J."/>
            <person name="Kema G.H.J."/>
            <person name="Lapalu N."/>
            <person name="Lawrence C.B."/>
            <person name="May K."/>
            <person name="Meyer M."/>
            <person name="Ollivier B."/>
            <person name="Poulain J."/>
            <person name="Schoch C.L."/>
            <person name="Simon A."/>
            <person name="Spatafora J.W."/>
            <person name="Stachowiak A."/>
            <person name="Turgeon B.G."/>
            <person name="Tyler B.M."/>
            <person name="Vincent D."/>
            <person name="Weissenbach J."/>
            <person name="Amselem J."/>
            <person name="Quesneville H."/>
            <person name="Oliver R.P."/>
            <person name="Wincker P."/>
            <person name="Balesdent M.-H."/>
            <person name="Howlett B.J."/>
        </authorList>
    </citation>
    <scope>NUCLEOTIDE SEQUENCE [LARGE SCALE GENOMIC DNA]</scope>
    <source>
        <strain evidence="3">JN3 / isolate v23.1.3 / race Av1-4-5-6-7-8</strain>
    </source>
</reference>
<feature type="compositionally biased region" description="Basic residues" evidence="1">
    <location>
        <begin position="79"/>
        <end position="92"/>
    </location>
</feature>